<evidence type="ECO:0000259" key="5">
    <source>
        <dbReference type="Pfam" id="PF04542"/>
    </source>
</evidence>
<dbReference type="EMBL" id="JXMU01000030">
    <property type="protein sequence ID" value="KPB00086.1"/>
    <property type="molecule type" value="Genomic_DNA"/>
</dbReference>
<keyword evidence="2" id="KW-0805">Transcription regulation</keyword>
<keyword evidence="4" id="KW-0804">Transcription</keyword>
<reference evidence="7 8" key="1">
    <citation type="submission" date="2015-01" db="EMBL/GenBank/DDBJ databases">
        <title>Ahrensia donghaiensis sp. nov., a novel dimethylsulphoniopropionate-cleavage bacterium isolated from seawater and emended descriptions of the genus Ahrensia and Ahrensia kielensis.</title>
        <authorList>
            <person name="Liu J."/>
        </authorList>
    </citation>
    <scope>NUCLEOTIDE SEQUENCE [LARGE SCALE GENOMIC DNA]</scope>
    <source>
        <strain evidence="7 8">LZD062</strain>
    </source>
</reference>
<dbReference type="GO" id="GO:0003677">
    <property type="term" value="F:DNA binding"/>
    <property type="evidence" value="ECO:0007669"/>
    <property type="project" value="InterPro"/>
</dbReference>
<keyword evidence="8" id="KW-1185">Reference proteome</keyword>
<evidence type="ECO:0000313" key="7">
    <source>
        <dbReference type="EMBL" id="KPB00086.1"/>
    </source>
</evidence>
<gene>
    <name evidence="7" type="ORF">SU32_15730</name>
</gene>
<evidence type="ECO:0000313" key="8">
    <source>
        <dbReference type="Proteomes" id="UP000038011"/>
    </source>
</evidence>
<dbReference type="InterPro" id="IPR013324">
    <property type="entry name" value="RNA_pol_sigma_r3/r4-like"/>
</dbReference>
<name>A0A0M9GLA4_9HYPH</name>
<dbReference type="InterPro" id="IPR013249">
    <property type="entry name" value="RNA_pol_sigma70_r4_t2"/>
</dbReference>
<dbReference type="PANTHER" id="PTHR43133:SF62">
    <property type="entry name" value="RNA POLYMERASE SIGMA FACTOR SIGZ"/>
    <property type="match status" value="1"/>
</dbReference>
<evidence type="ECO:0000259" key="6">
    <source>
        <dbReference type="Pfam" id="PF08281"/>
    </source>
</evidence>
<dbReference type="AlphaFoldDB" id="A0A0M9GLA4"/>
<dbReference type="RefSeq" id="WP_054000335.1">
    <property type="nucleotide sequence ID" value="NZ_JXMU01000030.1"/>
</dbReference>
<dbReference type="PANTHER" id="PTHR43133">
    <property type="entry name" value="RNA POLYMERASE ECF-TYPE SIGMA FACTO"/>
    <property type="match status" value="1"/>
</dbReference>
<evidence type="ECO:0000256" key="1">
    <source>
        <dbReference type="ARBA" id="ARBA00010641"/>
    </source>
</evidence>
<dbReference type="Gene3D" id="1.10.1740.10">
    <property type="match status" value="1"/>
</dbReference>
<organism evidence="7 8">
    <name type="scientific">Ahrensia marina</name>
    <dbReference type="NCBI Taxonomy" id="1514904"/>
    <lineage>
        <taxon>Bacteria</taxon>
        <taxon>Pseudomonadati</taxon>
        <taxon>Pseudomonadota</taxon>
        <taxon>Alphaproteobacteria</taxon>
        <taxon>Hyphomicrobiales</taxon>
        <taxon>Ahrensiaceae</taxon>
        <taxon>Ahrensia</taxon>
    </lineage>
</organism>
<dbReference type="SUPFAM" id="SSF88946">
    <property type="entry name" value="Sigma2 domain of RNA polymerase sigma factors"/>
    <property type="match status" value="1"/>
</dbReference>
<dbReference type="STRING" id="1514904.SU32_15730"/>
<sequence length="191" mass="21951">MSTELQREFAVLTERVATSRDRQAFAQLFDYFAPRLKSYLRSLNMNDNAAEDLTQEVMVVLWQKAHLYDASKSSLSTWLFRVARNRRIDAVRRDKSAQLDPDEPLLQPSAVQPVDELIDADQRDERVQEAMASLPQEQLELVRQAFFLGLSHSQISERTGLPLGTVKSRIRLAFGRLRRALENDALVDTEF</sequence>
<evidence type="ECO:0000256" key="2">
    <source>
        <dbReference type="ARBA" id="ARBA00023015"/>
    </source>
</evidence>
<dbReference type="NCBIfam" id="TIGR02937">
    <property type="entry name" value="sigma70-ECF"/>
    <property type="match status" value="1"/>
</dbReference>
<evidence type="ECO:0000256" key="3">
    <source>
        <dbReference type="ARBA" id="ARBA00023082"/>
    </source>
</evidence>
<proteinExistence type="inferred from homology"/>
<dbReference type="Pfam" id="PF08281">
    <property type="entry name" value="Sigma70_r4_2"/>
    <property type="match status" value="1"/>
</dbReference>
<dbReference type="PATRIC" id="fig|1514904.3.peg.2552"/>
<protein>
    <submittedName>
        <fullName evidence="7">RNA polymerase sigma factor RpoE</fullName>
    </submittedName>
</protein>
<keyword evidence="3" id="KW-0731">Sigma factor</keyword>
<dbReference type="InterPro" id="IPR013325">
    <property type="entry name" value="RNA_pol_sigma_r2"/>
</dbReference>
<dbReference type="GO" id="GO:0016987">
    <property type="term" value="F:sigma factor activity"/>
    <property type="evidence" value="ECO:0007669"/>
    <property type="project" value="UniProtKB-KW"/>
</dbReference>
<accession>A0A0M9GLA4</accession>
<dbReference type="GO" id="GO:0006352">
    <property type="term" value="P:DNA-templated transcription initiation"/>
    <property type="evidence" value="ECO:0007669"/>
    <property type="project" value="InterPro"/>
</dbReference>
<dbReference type="Gene3D" id="1.10.10.10">
    <property type="entry name" value="Winged helix-like DNA-binding domain superfamily/Winged helix DNA-binding domain"/>
    <property type="match status" value="1"/>
</dbReference>
<dbReference type="InterPro" id="IPR039425">
    <property type="entry name" value="RNA_pol_sigma-70-like"/>
</dbReference>
<feature type="domain" description="RNA polymerase sigma-70 region 2" evidence="5">
    <location>
        <begin position="28"/>
        <end position="95"/>
    </location>
</feature>
<comment type="caution">
    <text evidence="7">The sequence shown here is derived from an EMBL/GenBank/DDBJ whole genome shotgun (WGS) entry which is preliminary data.</text>
</comment>
<dbReference type="InterPro" id="IPR036388">
    <property type="entry name" value="WH-like_DNA-bd_sf"/>
</dbReference>
<evidence type="ECO:0000256" key="4">
    <source>
        <dbReference type="ARBA" id="ARBA00023163"/>
    </source>
</evidence>
<dbReference type="SUPFAM" id="SSF88659">
    <property type="entry name" value="Sigma3 and sigma4 domains of RNA polymerase sigma factors"/>
    <property type="match status" value="1"/>
</dbReference>
<dbReference type="OrthoDB" id="9784272at2"/>
<dbReference type="InterPro" id="IPR007627">
    <property type="entry name" value="RNA_pol_sigma70_r2"/>
</dbReference>
<comment type="similarity">
    <text evidence="1">Belongs to the sigma-70 factor family. ECF subfamily.</text>
</comment>
<dbReference type="Proteomes" id="UP000038011">
    <property type="component" value="Unassembled WGS sequence"/>
</dbReference>
<dbReference type="Pfam" id="PF04542">
    <property type="entry name" value="Sigma70_r2"/>
    <property type="match status" value="1"/>
</dbReference>
<dbReference type="CDD" id="cd06171">
    <property type="entry name" value="Sigma70_r4"/>
    <property type="match status" value="1"/>
</dbReference>
<dbReference type="InterPro" id="IPR014284">
    <property type="entry name" value="RNA_pol_sigma-70_dom"/>
</dbReference>
<feature type="domain" description="RNA polymerase sigma factor 70 region 4 type 2" evidence="6">
    <location>
        <begin position="125"/>
        <end position="175"/>
    </location>
</feature>